<dbReference type="SUPFAM" id="SSF54495">
    <property type="entry name" value="UBC-like"/>
    <property type="match status" value="1"/>
</dbReference>
<dbReference type="GO" id="GO:0061631">
    <property type="term" value="F:ubiquitin conjugating enzyme activity"/>
    <property type="evidence" value="ECO:0007669"/>
    <property type="project" value="UniProtKB-EC"/>
</dbReference>
<keyword evidence="18" id="KW-1185">Reference proteome</keyword>
<dbReference type="EC" id="2.3.2.23" evidence="2"/>
<keyword evidence="5" id="KW-0677">Repeat</keyword>
<organism evidence="17 18">
    <name type="scientific">Anser cygnoides</name>
    <name type="common">Swan goose</name>
    <dbReference type="NCBI Taxonomy" id="8845"/>
    <lineage>
        <taxon>Eukaryota</taxon>
        <taxon>Metazoa</taxon>
        <taxon>Chordata</taxon>
        <taxon>Craniata</taxon>
        <taxon>Vertebrata</taxon>
        <taxon>Euteleostomi</taxon>
        <taxon>Archelosauria</taxon>
        <taxon>Archosauria</taxon>
        <taxon>Dinosauria</taxon>
        <taxon>Saurischia</taxon>
        <taxon>Theropoda</taxon>
        <taxon>Coelurosauria</taxon>
        <taxon>Aves</taxon>
        <taxon>Neognathae</taxon>
        <taxon>Galloanserae</taxon>
        <taxon>Anseriformes</taxon>
        <taxon>Anatidae</taxon>
        <taxon>Anserinae</taxon>
        <taxon>Anser</taxon>
    </lineage>
</organism>
<feature type="active site" description="Glycyl thioester intermediate" evidence="15">
    <location>
        <position position="89"/>
    </location>
</feature>
<name>A0A8B9DPU3_ANSCY</name>
<dbReference type="PROSITE" id="PS00183">
    <property type="entry name" value="UBC_1"/>
    <property type="match status" value="1"/>
</dbReference>
<proteinExistence type="predicted"/>
<dbReference type="Pfam" id="PF03736">
    <property type="entry name" value="EPTP"/>
    <property type="match status" value="4"/>
</dbReference>
<keyword evidence="8" id="KW-0067">ATP-binding</keyword>
<evidence type="ECO:0000256" key="8">
    <source>
        <dbReference type="ARBA" id="ARBA00022840"/>
    </source>
</evidence>
<evidence type="ECO:0000256" key="3">
    <source>
        <dbReference type="ARBA" id="ARBA00022679"/>
    </source>
</evidence>
<evidence type="ECO:0000256" key="10">
    <source>
        <dbReference type="ARBA" id="ARBA00063420"/>
    </source>
</evidence>
<dbReference type="Ensembl" id="ENSACDT00005010157.1">
    <property type="protein sequence ID" value="ENSACDP00005008479.1"/>
    <property type="gene ID" value="ENSACDG00005006173.1"/>
</dbReference>
<comment type="catalytic activity">
    <reaction evidence="1">
        <text>S-ubiquitinyl-[E1 ubiquitin-activating enzyme]-L-cysteine + [E2 ubiquitin-conjugating enzyme]-L-cysteine = [E1 ubiquitin-activating enzyme]-L-cysteine + S-ubiquitinyl-[E2 ubiquitin-conjugating enzyme]-L-cysteine.</text>
        <dbReference type="EC" id="2.3.2.23"/>
    </reaction>
</comment>
<keyword evidence="4" id="KW-0732">Signal</keyword>
<protein>
    <recommendedName>
        <fullName evidence="11">Ubiquitin-conjugating enzyme E2 G2</fullName>
        <ecNumber evidence="2">2.3.2.23</ecNumber>
    </recommendedName>
    <alternativeName>
        <fullName evidence="14">E2 ubiquitin-conjugating enzyme G2</fullName>
    </alternativeName>
    <alternativeName>
        <fullName evidence="12">Ubiquitin carrier protein G2</fullName>
    </alternativeName>
    <alternativeName>
        <fullName evidence="13">Ubiquitin-protein ligase G2</fullName>
    </alternativeName>
</protein>
<dbReference type="AlphaFoldDB" id="A0A8B9DPU3"/>
<dbReference type="Pfam" id="PF00179">
    <property type="entry name" value="UQ_con"/>
    <property type="match status" value="1"/>
</dbReference>
<evidence type="ECO:0000256" key="12">
    <source>
        <dbReference type="ARBA" id="ARBA00076340"/>
    </source>
</evidence>
<dbReference type="GO" id="GO:0005524">
    <property type="term" value="F:ATP binding"/>
    <property type="evidence" value="ECO:0007669"/>
    <property type="project" value="UniProtKB-KW"/>
</dbReference>
<evidence type="ECO:0000256" key="2">
    <source>
        <dbReference type="ARBA" id="ARBA00012486"/>
    </source>
</evidence>
<evidence type="ECO:0000256" key="5">
    <source>
        <dbReference type="ARBA" id="ARBA00022737"/>
    </source>
</evidence>
<evidence type="ECO:0000256" key="14">
    <source>
        <dbReference type="ARBA" id="ARBA00079959"/>
    </source>
</evidence>
<reference evidence="17" key="2">
    <citation type="submission" date="2025-09" db="UniProtKB">
        <authorList>
            <consortium name="Ensembl"/>
        </authorList>
    </citation>
    <scope>IDENTIFICATION</scope>
</reference>
<keyword evidence="6" id="KW-0547">Nucleotide-binding</keyword>
<dbReference type="InterPro" id="IPR000608">
    <property type="entry name" value="UBC"/>
</dbReference>
<feature type="domain" description="UBC core" evidence="16">
    <location>
        <begin position="4"/>
        <end position="175"/>
    </location>
</feature>
<dbReference type="GO" id="GO:0036503">
    <property type="term" value="P:ERAD pathway"/>
    <property type="evidence" value="ECO:0007669"/>
    <property type="project" value="UniProtKB-ARBA"/>
</dbReference>
<evidence type="ECO:0000256" key="9">
    <source>
        <dbReference type="ARBA" id="ARBA00055690"/>
    </source>
</evidence>
<evidence type="ECO:0000256" key="1">
    <source>
        <dbReference type="ARBA" id="ARBA00000485"/>
    </source>
</evidence>
<evidence type="ECO:0000313" key="17">
    <source>
        <dbReference type="Ensembl" id="ENSACDP00005008479.1"/>
    </source>
</evidence>
<dbReference type="SUPFAM" id="SSF82171">
    <property type="entry name" value="DPP6 N-terminal domain-like"/>
    <property type="match status" value="1"/>
</dbReference>
<dbReference type="FunFam" id="3.10.110.10:FF:000008">
    <property type="entry name" value="Ubiquitin-conjugating enzyme E2 G2"/>
    <property type="match status" value="1"/>
</dbReference>
<dbReference type="PROSITE" id="PS50912">
    <property type="entry name" value="EAR"/>
    <property type="match status" value="5"/>
</dbReference>
<evidence type="ECO:0000256" key="13">
    <source>
        <dbReference type="ARBA" id="ARBA00079258"/>
    </source>
</evidence>
<dbReference type="InterPro" id="IPR009039">
    <property type="entry name" value="EAR"/>
</dbReference>
<evidence type="ECO:0000256" key="15">
    <source>
        <dbReference type="PROSITE-ProRule" id="PRU10133"/>
    </source>
</evidence>
<dbReference type="Gene3D" id="3.10.110.10">
    <property type="entry name" value="Ubiquitin Conjugating Enzyme"/>
    <property type="match status" value="1"/>
</dbReference>
<dbReference type="InterPro" id="IPR005492">
    <property type="entry name" value="EPTP"/>
</dbReference>
<dbReference type="SMART" id="SM00212">
    <property type="entry name" value="UBCc"/>
    <property type="match status" value="1"/>
</dbReference>
<dbReference type="GO" id="GO:0007165">
    <property type="term" value="P:signal transduction"/>
    <property type="evidence" value="ECO:0007669"/>
    <property type="project" value="TreeGrafter"/>
</dbReference>
<reference evidence="17" key="1">
    <citation type="submission" date="2025-08" db="UniProtKB">
        <authorList>
            <consortium name="Ensembl"/>
        </authorList>
    </citation>
    <scope>IDENTIFICATION</scope>
</reference>
<comment type="subunit">
    <text evidence="10">Interacts with AUP1 (via C-terminus); the interaction recruits UBE2G2 to lipid droplets. Interacts with ubiquitin ligases AMFR/gp78 and RNF139/TRC8; recruitment to lipid droplets by AUP1 facilitates interaction of UBE2G2 with AMFR and RNF139, leading to sterol-induced ubiquitination of 3-hydroxy-3-methylglutaryl coenzyme A reductase and its subsequent proteasomal degradation.</text>
</comment>
<comment type="function">
    <text evidence="9">Accepts ubiquitin from the E1 complex and catalyzes its covalent attachment to other proteins. In vitro catalyzes 'Lys-48'-linked polyubiquitination. Involved in endoplasmic reticulum-associated degradation (ERAD). Required for sterol-induced ubiquitination of 3-hydroxy-3-methylglutaryl coenzyme A reductase and its subsequent proteasomal degradation.</text>
</comment>
<sequence>MAGTALKRLMAEYKQLTLNPPEGIVAGPMNEENFFEWEALIMGPEDTCFEYGVFPAILSFPLDYPLSPPKMRFTCEMFHPNIYPDGRVCISILHAPGDDPMGYESSAERWSPVQSVEKILLSVVSMLAAKQRLDYVEEHQSLVTNSETMGIEVFTIPKVGLFAATANRYTPPGSAIYKWTDGKFVPYQNIPTYQAQSWKYFTIGKKIFLAVANFEQNDRGQEFSVIYKWSHRKEKFITHQRITTHSARDWEAFVIEGEAFLAVVNHREGNNHNIDSVIYRWNPRTGLFETNQTIPTSGAYDWEFFTIGPYSFLAVANTFNGTSTKIYSHIYIWLRGSFQLFQSILTFGAADWEVFHIGDRVFLAVANSHSYDSGMPVPSNFYAINSSIYELNVTAQMFVKFQDLLTYRYLCKEPGCSSARGITLSTPNCIGVSWRAQRVHGGLHAARA</sequence>
<accession>A0A8B9DPU3</accession>
<evidence type="ECO:0000259" key="16">
    <source>
        <dbReference type="PROSITE" id="PS50127"/>
    </source>
</evidence>
<evidence type="ECO:0000256" key="6">
    <source>
        <dbReference type="ARBA" id="ARBA00022741"/>
    </source>
</evidence>
<dbReference type="InterPro" id="IPR016135">
    <property type="entry name" value="UBQ-conjugating_enzyme/RWD"/>
</dbReference>
<keyword evidence="3" id="KW-0808">Transferase</keyword>
<dbReference type="PANTHER" id="PTHR15261:SF4">
    <property type="entry name" value="THROMBOSPONDIN-TYPE LAMININ G DOMAIN AND EAR REPEAT-CONTAINING PROTEIN"/>
    <property type="match status" value="1"/>
</dbReference>
<evidence type="ECO:0000256" key="4">
    <source>
        <dbReference type="ARBA" id="ARBA00022729"/>
    </source>
</evidence>
<keyword evidence="7" id="KW-0833">Ubl conjugation pathway</keyword>
<evidence type="ECO:0000256" key="11">
    <source>
        <dbReference type="ARBA" id="ARBA00073285"/>
    </source>
</evidence>
<evidence type="ECO:0000256" key="7">
    <source>
        <dbReference type="ARBA" id="ARBA00022786"/>
    </source>
</evidence>
<dbReference type="PANTHER" id="PTHR15261">
    <property type="entry name" value="THROMBOSPONDIN-TYPE LAMININ G DOMAIN AND EAR REPEAT-CONTAINING"/>
    <property type="match status" value="1"/>
</dbReference>
<dbReference type="PROSITE" id="PS50127">
    <property type="entry name" value="UBC_2"/>
    <property type="match status" value="1"/>
</dbReference>
<dbReference type="Proteomes" id="UP000694521">
    <property type="component" value="Unplaced"/>
</dbReference>
<evidence type="ECO:0000313" key="18">
    <source>
        <dbReference type="Proteomes" id="UP000694521"/>
    </source>
</evidence>
<dbReference type="CDD" id="cd23796">
    <property type="entry name" value="UBCc_UBE2G2"/>
    <property type="match status" value="1"/>
</dbReference>
<dbReference type="InterPro" id="IPR023313">
    <property type="entry name" value="UBQ-conjugating_AS"/>
</dbReference>